<reference evidence="2 3" key="2">
    <citation type="submission" date="2024-03" db="EMBL/GenBank/DDBJ databases">
        <title>The Genome Sequence of Enterococcus sp. DIV1094.</title>
        <authorList>
            <consortium name="The Broad Institute Genomics Platform"/>
            <consortium name="The Broad Institute Microbial Omics Core"/>
            <consortium name="The Broad Institute Genomic Center for Infectious Diseases"/>
            <person name="Earl A."/>
            <person name="Manson A."/>
            <person name="Gilmore M."/>
            <person name="Schwartman J."/>
            <person name="Shea T."/>
            <person name="Abouelleil A."/>
            <person name="Cao P."/>
            <person name="Chapman S."/>
            <person name="Cusick C."/>
            <person name="Young S."/>
            <person name="Neafsey D."/>
            <person name="Nusbaum C."/>
            <person name="Birren B."/>
        </authorList>
    </citation>
    <scope>NUCLEOTIDE SEQUENCE [LARGE SCALE GENOMIC DNA]</scope>
    <source>
        <strain evidence="2 3">DIV1094</strain>
    </source>
</reference>
<dbReference type="InterPro" id="IPR029068">
    <property type="entry name" value="Glyas_Bleomycin-R_OHBP_Dase"/>
</dbReference>
<feature type="domain" description="VOC" evidence="1">
    <location>
        <begin position="3"/>
        <end position="132"/>
    </location>
</feature>
<gene>
    <name evidence="2" type="ORF">DOK79_001768</name>
</gene>
<keyword evidence="3" id="KW-1185">Reference proteome</keyword>
<dbReference type="SUPFAM" id="SSF88659">
    <property type="entry name" value="Sigma3 and sigma4 domains of RNA polymerase sigma factors"/>
    <property type="match status" value="1"/>
</dbReference>
<organism evidence="2 3">
    <name type="scientific">Candidatus Enterococcus mangumiae</name>
    <dbReference type="NCBI Taxonomy" id="2230878"/>
    <lineage>
        <taxon>Bacteria</taxon>
        <taxon>Bacillati</taxon>
        <taxon>Bacillota</taxon>
        <taxon>Bacilli</taxon>
        <taxon>Lactobacillales</taxon>
        <taxon>Enterococcaceae</taxon>
        <taxon>Enterococcus</taxon>
    </lineage>
</organism>
<dbReference type="EMBL" id="CP147250">
    <property type="protein sequence ID" value="WYJ80211.1"/>
    <property type="molecule type" value="Genomic_DNA"/>
</dbReference>
<dbReference type="Gene3D" id="3.10.180.10">
    <property type="entry name" value="2,3-Dihydroxybiphenyl 1,2-Dioxygenase, domain 1"/>
    <property type="match status" value="1"/>
</dbReference>
<dbReference type="PROSITE" id="PS51819">
    <property type="entry name" value="VOC"/>
    <property type="match status" value="1"/>
</dbReference>
<name>A0ABZ2T0J9_9ENTE</name>
<sequence length="168" mass="19594">MNTIKWQGFLLTTADIKRSRDFYENVLGLEVISAVEDMIEFEDGFTLYDKDAYIKIVAGDQAERATGRHLKVTSQPNNFQLYFEVENLEDWVKKITSDPGIEVIHDALEYDWGQKVFRFYDYDKHIVEVSESIQSVFDRLYAQGLSLSEIAERFGDSIETIQKQFLKQ</sequence>
<protein>
    <recommendedName>
        <fullName evidence="1">VOC domain-containing protein</fullName>
    </recommendedName>
</protein>
<dbReference type="InterPro" id="IPR037523">
    <property type="entry name" value="VOC_core"/>
</dbReference>
<dbReference type="SUPFAM" id="SSF54593">
    <property type="entry name" value="Glyoxalase/Bleomycin resistance protein/Dihydroxybiphenyl dioxygenase"/>
    <property type="match status" value="1"/>
</dbReference>
<dbReference type="Pfam" id="PF12681">
    <property type="entry name" value="Glyoxalase_2"/>
    <property type="match status" value="1"/>
</dbReference>
<dbReference type="Proteomes" id="UP000664360">
    <property type="component" value="Chromosome"/>
</dbReference>
<dbReference type="InterPro" id="IPR013324">
    <property type="entry name" value="RNA_pol_sigma_r3/r4-like"/>
</dbReference>
<dbReference type="InterPro" id="IPR025870">
    <property type="entry name" value="Glyoxalase-like_dom"/>
</dbReference>
<dbReference type="RefSeq" id="WP_206855494.1">
    <property type="nucleotide sequence ID" value="NZ_CP147250.1"/>
</dbReference>
<evidence type="ECO:0000313" key="2">
    <source>
        <dbReference type="EMBL" id="WYJ80211.1"/>
    </source>
</evidence>
<proteinExistence type="predicted"/>
<evidence type="ECO:0000313" key="3">
    <source>
        <dbReference type="Proteomes" id="UP000664360"/>
    </source>
</evidence>
<accession>A0ABZ2T0J9</accession>
<evidence type="ECO:0000259" key="1">
    <source>
        <dbReference type="PROSITE" id="PS51819"/>
    </source>
</evidence>
<reference evidence="2 3" key="1">
    <citation type="submission" date="2021-03" db="EMBL/GenBank/DDBJ databases">
        <authorList>
            <person name="Gilmore M.S."/>
            <person name="Schwartzman J."/>
            <person name="Van Tyne D."/>
            <person name="Martin M."/>
            <person name="Earl A.M."/>
            <person name="Manson A.L."/>
            <person name="Straub T."/>
            <person name="Salamzade R."/>
            <person name="Saavedra J."/>
            <person name="Lebreton F."/>
            <person name="Prichula J."/>
            <person name="Schaufler K."/>
            <person name="Gaca A."/>
            <person name="Sgardioli B."/>
            <person name="Wagenaar J."/>
            <person name="Strong T."/>
        </authorList>
    </citation>
    <scope>NUCLEOTIDE SEQUENCE [LARGE SCALE GENOMIC DNA]</scope>
    <source>
        <strain evidence="2 3">DIV1094</strain>
    </source>
</reference>